<reference evidence="1 2" key="1">
    <citation type="submission" date="2020-08" db="EMBL/GenBank/DDBJ databases">
        <title>Sequencing the genomes of 1000 actinobacteria strains.</title>
        <authorList>
            <person name="Klenk H.-P."/>
        </authorList>
    </citation>
    <scope>NUCLEOTIDE SEQUENCE [LARGE SCALE GENOMIC DNA]</scope>
    <source>
        <strain evidence="1 2">DSM 45084</strain>
    </source>
</reference>
<dbReference type="Gene3D" id="1.10.287.1060">
    <property type="entry name" value="ESAT-6-like"/>
    <property type="match status" value="1"/>
</dbReference>
<comment type="caution">
    <text evidence="1">The sequence shown here is derived from an EMBL/GenBank/DDBJ whole genome shotgun (WGS) entry which is preliminary data.</text>
</comment>
<name>A0A7W7SXT1_9PSEU</name>
<keyword evidence="2" id="KW-1185">Reference proteome</keyword>
<dbReference type="Proteomes" id="UP000542674">
    <property type="component" value="Unassembled WGS sequence"/>
</dbReference>
<evidence type="ECO:0000313" key="1">
    <source>
        <dbReference type="EMBL" id="MBB4962935.1"/>
    </source>
</evidence>
<proteinExistence type="predicted"/>
<dbReference type="RefSeq" id="WP_184665783.1">
    <property type="nucleotide sequence ID" value="NZ_BAABAI010000004.1"/>
</dbReference>
<gene>
    <name evidence="1" type="ORF">F4559_000294</name>
</gene>
<dbReference type="SUPFAM" id="SSF140453">
    <property type="entry name" value="EsxAB dimer-like"/>
    <property type="match status" value="1"/>
</dbReference>
<dbReference type="EMBL" id="JACHJS010000001">
    <property type="protein sequence ID" value="MBB4962935.1"/>
    <property type="molecule type" value="Genomic_DNA"/>
</dbReference>
<accession>A0A7W7SXT1</accession>
<protein>
    <submittedName>
        <fullName evidence="1">Uncharacterized protein YukE</fullName>
    </submittedName>
</protein>
<evidence type="ECO:0000313" key="2">
    <source>
        <dbReference type="Proteomes" id="UP000542674"/>
    </source>
</evidence>
<dbReference type="AlphaFoldDB" id="A0A7W7SXT1"/>
<sequence>MAGFGVGPGELQNVAKQYQDHGADIIQMKSGVTPAVGAGQVGRKFRGVETKYRSYFDRLGASMETFGTEANNVAQRLNDVAKSYESNESATSGQFQG</sequence>
<dbReference type="InterPro" id="IPR036689">
    <property type="entry name" value="ESAT-6-like_sf"/>
</dbReference>
<organism evidence="1 2">
    <name type="scientific">Saccharothrix violaceirubra</name>
    <dbReference type="NCBI Taxonomy" id="413306"/>
    <lineage>
        <taxon>Bacteria</taxon>
        <taxon>Bacillati</taxon>
        <taxon>Actinomycetota</taxon>
        <taxon>Actinomycetes</taxon>
        <taxon>Pseudonocardiales</taxon>
        <taxon>Pseudonocardiaceae</taxon>
        <taxon>Saccharothrix</taxon>
    </lineage>
</organism>